<name>A0ABP3N6Z2_SACER</name>
<dbReference type="EMBL" id="BAAAGS010000025">
    <property type="protein sequence ID" value="GAA0536040.1"/>
    <property type="molecule type" value="Genomic_DNA"/>
</dbReference>
<dbReference type="SMART" id="SM00382">
    <property type="entry name" value="AAA"/>
    <property type="match status" value="1"/>
</dbReference>
<dbReference type="PROSITE" id="PS00211">
    <property type="entry name" value="ABC_TRANSPORTER_1"/>
    <property type="match status" value="1"/>
</dbReference>
<dbReference type="Pfam" id="PF00664">
    <property type="entry name" value="ABC_membrane"/>
    <property type="match status" value="1"/>
</dbReference>
<dbReference type="PANTHER" id="PTHR43394:SF1">
    <property type="entry name" value="ATP-BINDING CASSETTE SUB-FAMILY B MEMBER 10, MITOCHONDRIAL"/>
    <property type="match status" value="1"/>
</dbReference>
<accession>A0ABP3N6Z2</accession>
<dbReference type="PROSITE" id="PS50893">
    <property type="entry name" value="ABC_TRANSPORTER_2"/>
    <property type="match status" value="1"/>
</dbReference>
<dbReference type="SUPFAM" id="SSF90123">
    <property type="entry name" value="ABC transporter transmembrane region"/>
    <property type="match status" value="1"/>
</dbReference>
<evidence type="ECO:0000256" key="8">
    <source>
        <dbReference type="SAM" id="Phobius"/>
    </source>
</evidence>
<keyword evidence="6 8" id="KW-0472">Membrane</keyword>
<feature type="transmembrane region" description="Helical" evidence="8">
    <location>
        <begin position="21"/>
        <end position="41"/>
    </location>
</feature>
<evidence type="ECO:0000256" key="1">
    <source>
        <dbReference type="ARBA" id="ARBA00004651"/>
    </source>
</evidence>
<evidence type="ECO:0000256" key="4">
    <source>
        <dbReference type="ARBA" id="ARBA00022840"/>
    </source>
</evidence>
<evidence type="ECO:0000313" key="12">
    <source>
        <dbReference type="Proteomes" id="UP001500729"/>
    </source>
</evidence>
<dbReference type="Proteomes" id="UP001500729">
    <property type="component" value="Unassembled WGS sequence"/>
</dbReference>
<feature type="transmembrane region" description="Helical" evidence="8">
    <location>
        <begin position="163"/>
        <end position="183"/>
    </location>
</feature>
<evidence type="ECO:0000256" key="5">
    <source>
        <dbReference type="ARBA" id="ARBA00022989"/>
    </source>
</evidence>
<keyword evidence="2 8" id="KW-0812">Transmembrane</keyword>
<proteinExistence type="predicted"/>
<dbReference type="InterPro" id="IPR003593">
    <property type="entry name" value="AAA+_ATPase"/>
</dbReference>
<dbReference type="Gene3D" id="3.40.50.300">
    <property type="entry name" value="P-loop containing nucleotide triphosphate hydrolases"/>
    <property type="match status" value="1"/>
</dbReference>
<evidence type="ECO:0000256" key="7">
    <source>
        <dbReference type="SAM" id="MobiDB-lite"/>
    </source>
</evidence>
<evidence type="ECO:0000259" key="9">
    <source>
        <dbReference type="PROSITE" id="PS50893"/>
    </source>
</evidence>
<feature type="transmembrane region" description="Helical" evidence="8">
    <location>
        <begin position="61"/>
        <end position="83"/>
    </location>
</feature>
<evidence type="ECO:0000256" key="3">
    <source>
        <dbReference type="ARBA" id="ARBA00022741"/>
    </source>
</evidence>
<dbReference type="CDD" id="cd18551">
    <property type="entry name" value="ABC_6TM_LmrA_like"/>
    <property type="match status" value="1"/>
</dbReference>
<feature type="region of interest" description="Disordered" evidence="7">
    <location>
        <begin position="583"/>
        <end position="608"/>
    </location>
</feature>
<keyword evidence="4 11" id="KW-0067">ATP-binding</keyword>
<dbReference type="InterPro" id="IPR003439">
    <property type="entry name" value="ABC_transporter-like_ATP-bd"/>
</dbReference>
<feature type="domain" description="ABC transporter" evidence="9">
    <location>
        <begin position="352"/>
        <end position="584"/>
    </location>
</feature>
<gene>
    <name evidence="11" type="ORF">GCM10009533_39040</name>
</gene>
<dbReference type="GO" id="GO:0005524">
    <property type="term" value="F:ATP binding"/>
    <property type="evidence" value="ECO:0007669"/>
    <property type="project" value="UniProtKB-KW"/>
</dbReference>
<protein>
    <submittedName>
        <fullName evidence="11">ABC transporter ATP-binding protein</fullName>
    </submittedName>
</protein>
<dbReference type="RefSeq" id="WP_009945162.1">
    <property type="nucleotide sequence ID" value="NZ_BAAAGS010000025.1"/>
</dbReference>
<dbReference type="InterPro" id="IPR017871">
    <property type="entry name" value="ABC_transporter-like_CS"/>
</dbReference>
<dbReference type="PROSITE" id="PS50929">
    <property type="entry name" value="ABC_TM1F"/>
    <property type="match status" value="1"/>
</dbReference>
<dbReference type="InterPro" id="IPR039421">
    <property type="entry name" value="Type_1_exporter"/>
</dbReference>
<evidence type="ECO:0000313" key="11">
    <source>
        <dbReference type="EMBL" id="GAA0536040.1"/>
    </source>
</evidence>
<dbReference type="PANTHER" id="PTHR43394">
    <property type="entry name" value="ATP-DEPENDENT PERMEASE MDL1, MITOCHONDRIAL"/>
    <property type="match status" value="1"/>
</dbReference>
<reference evidence="12" key="1">
    <citation type="journal article" date="2019" name="Int. J. Syst. Evol. Microbiol.">
        <title>The Global Catalogue of Microorganisms (GCM) 10K type strain sequencing project: providing services to taxonomists for standard genome sequencing and annotation.</title>
        <authorList>
            <consortium name="The Broad Institute Genomics Platform"/>
            <consortium name="The Broad Institute Genome Sequencing Center for Infectious Disease"/>
            <person name="Wu L."/>
            <person name="Ma J."/>
        </authorList>
    </citation>
    <scope>NUCLEOTIDE SEQUENCE [LARGE SCALE GENOMIC DNA]</scope>
    <source>
        <strain evidence="12">JCM 10303</strain>
    </source>
</reference>
<sequence>MEPDAASRPTSSLRTLISRLAPFRGALTVVLLLELGTRAAALIQPLAARAVVDGVAARADLMWPIAVLGAVAIIGLCLNYAGFYQRGKLSERFVLGLRKAMAGRIVGAPVSYVESRSTADLVSRVGADSTLIQQTTVKALVDLVVVPLTVVAGIVLMLTIDVFLALVVIVLLSVAGLAEAGVFRRVVVDTETAQEHVAGLTGVVQRVLLAFRTVKASRSERREAESFDRNADSAYRASVKAVRTGALADTVAYAAVDFTFLVTLAVGVVRVSTGSVGVGDLVAILLYVVYIQEPVEALTNSAGKLSEGLAALRRITELLDAPQETDTAAAPARTEVPAVSNGSKPPASRRSVRFDQVWFGYGDQPVLRDVSIEAVPGLTVLVGSSGAGKTTLLSLAERFVEPERGAVLLDGADVRDLPLAELRGRVAYVQQEAPLLGATIGEAATYGVDDVDEERLRRILESVGLRTWIEGLPLGLDTEVGERGVQISGGQRQRLAVARALARDSEVLLLDEATSQLDPLNEQNLVRSLTRDFRDRVVIAVTHRMPMAYQADQVIMLRHGSVHARGTHDDLLSDPHYRQLIASPSAGSPELAEQLTASGEDGRGEPGA</sequence>
<evidence type="ECO:0000259" key="10">
    <source>
        <dbReference type="PROSITE" id="PS50929"/>
    </source>
</evidence>
<evidence type="ECO:0000256" key="6">
    <source>
        <dbReference type="ARBA" id="ARBA00023136"/>
    </source>
</evidence>
<dbReference type="SUPFAM" id="SSF52540">
    <property type="entry name" value="P-loop containing nucleoside triphosphate hydrolases"/>
    <property type="match status" value="1"/>
</dbReference>
<dbReference type="InterPro" id="IPR027417">
    <property type="entry name" value="P-loop_NTPase"/>
</dbReference>
<dbReference type="InterPro" id="IPR036640">
    <property type="entry name" value="ABC1_TM_sf"/>
</dbReference>
<comment type="caution">
    <text evidence="11">The sequence shown here is derived from an EMBL/GenBank/DDBJ whole genome shotgun (WGS) entry which is preliminary data.</text>
</comment>
<keyword evidence="12" id="KW-1185">Reference proteome</keyword>
<keyword evidence="5 8" id="KW-1133">Transmembrane helix</keyword>
<comment type="subcellular location">
    <subcellularLocation>
        <location evidence="1">Cell membrane</location>
        <topology evidence="1">Multi-pass membrane protein</topology>
    </subcellularLocation>
</comment>
<dbReference type="Pfam" id="PF00005">
    <property type="entry name" value="ABC_tran"/>
    <property type="match status" value="1"/>
</dbReference>
<feature type="domain" description="ABC transmembrane type-1" evidence="10">
    <location>
        <begin position="29"/>
        <end position="307"/>
    </location>
</feature>
<evidence type="ECO:0000256" key="2">
    <source>
        <dbReference type="ARBA" id="ARBA00022692"/>
    </source>
</evidence>
<dbReference type="Gene3D" id="1.20.1560.10">
    <property type="entry name" value="ABC transporter type 1, transmembrane domain"/>
    <property type="match status" value="1"/>
</dbReference>
<organism evidence="11 12">
    <name type="scientific">Saccharopolyspora erythraea</name>
    <name type="common">Streptomyces erythraeus</name>
    <dbReference type="NCBI Taxonomy" id="1836"/>
    <lineage>
        <taxon>Bacteria</taxon>
        <taxon>Bacillati</taxon>
        <taxon>Actinomycetota</taxon>
        <taxon>Actinomycetes</taxon>
        <taxon>Pseudonocardiales</taxon>
        <taxon>Pseudonocardiaceae</taxon>
        <taxon>Saccharopolyspora</taxon>
    </lineage>
</organism>
<dbReference type="InterPro" id="IPR011527">
    <property type="entry name" value="ABC1_TM_dom"/>
</dbReference>
<keyword evidence="3" id="KW-0547">Nucleotide-binding</keyword>
<feature type="region of interest" description="Disordered" evidence="7">
    <location>
        <begin position="323"/>
        <end position="348"/>
    </location>
</feature>